<dbReference type="SUPFAM" id="SSF51735">
    <property type="entry name" value="NAD(P)-binding Rossmann-fold domains"/>
    <property type="match status" value="1"/>
</dbReference>
<protein>
    <submittedName>
        <fullName evidence="4">UDP-glucose 4-epimerase</fullName>
        <ecNumber evidence="4">5.1.3.2</ecNumber>
    </submittedName>
</protein>
<dbReference type="InterPro" id="IPR036291">
    <property type="entry name" value="NAD(P)-bd_dom_sf"/>
</dbReference>
<dbReference type="Gene3D" id="3.40.50.720">
    <property type="entry name" value="NAD(P)-binding Rossmann-like Domain"/>
    <property type="match status" value="1"/>
</dbReference>
<accession>A0A375A762</accession>
<reference evidence="4 5" key="1">
    <citation type="submission" date="2016-09" db="EMBL/GenBank/DDBJ databases">
        <authorList>
            <person name="Reverchon S."/>
            <person name="Nasser W."/>
            <person name="Leonard S."/>
            <person name="Brochier C."/>
            <person name="Duprey A."/>
        </authorList>
    </citation>
    <scope>NUCLEOTIDE SEQUENCE [LARGE SCALE GENOMIC DNA]</scope>
    <source>
        <strain evidence="4 5">174/2</strain>
    </source>
</reference>
<dbReference type="EC" id="5.1.3.2" evidence="4"/>
<evidence type="ECO:0000256" key="1">
    <source>
        <dbReference type="ARBA" id="ARBA00005125"/>
    </source>
</evidence>
<dbReference type="GO" id="GO:0003978">
    <property type="term" value="F:UDP-glucose 4-epimerase activity"/>
    <property type="evidence" value="ECO:0007669"/>
    <property type="project" value="UniProtKB-EC"/>
</dbReference>
<proteinExistence type="inferred from homology"/>
<evidence type="ECO:0000313" key="4">
    <source>
        <dbReference type="EMBL" id="SLM61837.1"/>
    </source>
</evidence>
<sequence length="321" mass="35024">MLKIFVTGSSGFVGTRVVKLAQQQGITCLEQRSLRGEDIDNSSVFRADLTESTDWMPALRDVDVIVHCAARVHQMSDKQGALALYRQTNVAGTLRLARQASEAGVKRFIFISSVKVNGESTPFGQPFLPEVIIPPADPYALSKFEAEQGLLALSRETGLEVVIIRPPLVYGPGVKANFQAMMRWVMRGVPLPLAAVDNRRSLVFVDNLVSLVLLCLDNPQAVGKVWMVSDDHDVSTATLLADMARALGVRNRSWRCPVSLLRCAATIVGKGAMVERLVGSLQVDVSDTRQCLGWQPAIPYHQAMSITARALLAQSGDAKKR</sequence>
<name>A0A375A762_9GAMM</name>
<evidence type="ECO:0000256" key="2">
    <source>
        <dbReference type="ARBA" id="ARBA00007637"/>
    </source>
</evidence>
<dbReference type="Pfam" id="PF01370">
    <property type="entry name" value="Epimerase"/>
    <property type="match status" value="1"/>
</dbReference>
<keyword evidence="4" id="KW-0413">Isomerase</keyword>
<organism evidence="4 5">
    <name type="scientific">Dickeya aquatica</name>
    <dbReference type="NCBI Taxonomy" id="1401087"/>
    <lineage>
        <taxon>Bacteria</taxon>
        <taxon>Pseudomonadati</taxon>
        <taxon>Pseudomonadota</taxon>
        <taxon>Gammaproteobacteria</taxon>
        <taxon>Enterobacterales</taxon>
        <taxon>Pectobacteriaceae</taxon>
        <taxon>Dickeya</taxon>
    </lineage>
</organism>
<gene>
    <name evidence="4" type="ORF">DAQ1742_00765</name>
</gene>
<feature type="domain" description="NAD-dependent epimerase/dehydratase" evidence="3">
    <location>
        <begin position="4"/>
        <end position="223"/>
    </location>
</feature>
<evidence type="ECO:0000313" key="5">
    <source>
        <dbReference type="Proteomes" id="UP000294820"/>
    </source>
</evidence>
<evidence type="ECO:0000259" key="3">
    <source>
        <dbReference type="Pfam" id="PF01370"/>
    </source>
</evidence>
<comment type="pathway">
    <text evidence="1">Bacterial outer membrane biogenesis; LPS O-antigen biosynthesis.</text>
</comment>
<dbReference type="KEGG" id="daq:DAQ1742_00765"/>
<dbReference type="Proteomes" id="UP000294820">
    <property type="component" value="Chromosome 1"/>
</dbReference>
<dbReference type="PANTHER" id="PTHR43000">
    <property type="entry name" value="DTDP-D-GLUCOSE 4,6-DEHYDRATASE-RELATED"/>
    <property type="match status" value="1"/>
</dbReference>
<dbReference type="CDD" id="cd05232">
    <property type="entry name" value="UDP_G4E_4_SDR_e"/>
    <property type="match status" value="1"/>
</dbReference>
<dbReference type="InterPro" id="IPR001509">
    <property type="entry name" value="Epimerase_deHydtase"/>
</dbReference>
<dbReference type="EMBL" id="LT615367">
    <property type="protein sequence ID" value="SLM61837.1"/>
    <property type="molecule type" value="Genomic_DNA"/>
</dbReference>
<dbReference type="AlphaFoldDB" id="A0A375A762"/>
<keyword evidence="5" id="KW-1185">Reference proteome</keyword>
<comment type="similarity">
    <text evidence="2">Belongs to the NAD(P)-dependent epimerase/dehydratase family.</text>
</comment>